<dbReference type="Pfam" id="PF03417">
    <property type="entry name" value="AAT"/>
    <property type="match status" value="1"/>
</dbReference>
<comment type="caution">
    <text evidence="2">The sequence shown here is derived from an EMBL/GenBank/DDBJ whole genome shotgun (WGS) entry which is preliminary data.</text>
</comment>
<dbReference type="InterPro" id="IPR047801">
    <property type="entry name" value="Peptidase_C45"/>
</dbReference>
<dbReference type="Gene3D" id="1.10.10.2120">
    <property type="match status" value="1"/>
</dbReference>
<dbReference type="InterPro" id="IPR047794">
    <property type="entry name" value="C45_proenzyme-like"/>
</dbReference>
<dbReference type="InterPro" id="IPR005079">
    <property type="entry name" value="Peptidase_C45_hydrolase"/>
</dbReference>
<name>A0A6P1ZI96_9BACT</name>
<sequence>MNSTARSNTMTMKRLRLLECSGTPAEIGRQYGEAAREDIRKGLDMLMSWLEHAPYQCRVDRETVCAAAGKYLPNVEQCFPEGVERIRGMAEGSGLSFEECFAVSCFTELVGVYPYLAPMCTSFAVTGPATKDGQTIIGQNVDWHQETPLDLMRVTYPDGSGHLALTFFCASSIILTSHGLANSANLTIAPMGPVTDHTPFAYYLAEAMRQPTTDKALEILKKHSRGVEYFHVASGDGRMAGVESVYDGCTVLEPQQGVLVHANHYETEAYTKDDVAQMYMPDSFKRADRLRELIREHYGELTPELMMQLLADHEGYPYSICRHLDADIPYALSAISAASVVMVPEERTMYVAAGAPCENGFAEYSVGR</sequence>
<accession>A0A6P1ZI96</accession>
<protein>
    <recommendedName>
        <fullName evidence="1">Peptidase C45 hydrolase domain-containing protein</fullName>
    </recommendedName>
</protein>
<reference evidence="2 3" key="1">
    <citation type="submission" date="2018-06" db="EMBL/GenBank/DDBJ databases">
        <title>Complete genome of Desulfovibrio marinus P48SEP.</title>
        <authorList>
            <person name="Crispim J.S."/>
            <person name="Vidigal P.M.P."/>
            <person name="Silva L.C.F."/>
            <person name="Araujo L.C."/>
            <person name="Laguardia C.N."/>
            <person name="Dias R.S."/>
            <person name="Sousa M.P."/>
            <person name="Paula S.O."/>
            <person name="Silva C."/>
        </authorList>
    </citation>
    <scope>NUCLEOTIDE SEQUENCE [LARGE SCALE GENOMIC DNA]</scope>
    <source>
        <strain evidence="2 3">P48SEP</strain>
    </source>
</reference>
<proteinExistence type="predicted"/>
<evidence type="ECO:0000313" key="3">
    <source>
        <dbReference type="Proteomes" id="UP000434052"/>
    </source>
</evidence>
<dbReference type="Gene3D" id="3.60.60.10">
    <property type="entry name" value="Penicillin V Acylase, Chain A"/>
    <property type="match status" value="1"/>
</dbReference>
<organism evidence="2 3">
    <name type="scientific">Oceanidesulfovibrio marinus</name>
    <dbReference type="NCBI Taxonomy" id="370038"/>
    <lineage>
        <taxon>Bacteria</taxon>
        <taxon>Pseudomonadati</taxon>
        <taxon>Thermodesulfobacteriota</taxon>
        <taxon>Desulfovibrionia</taxon>
        <taxon>Desulfovibrionales</taxon>
        <taxon>Desulfovibrionaceae</taxon>
        <taxon>Oceanidesulfovibrio</taxon>
    </lineage>
</organism>
<dbReference type="OrthoDB" id="8109453at2"/>
<feature type="domain" description="Peptidase C45 hydrolase" evidence="1">
    <location>
        <begin position="131"/>
        <end position="356"/>
    </location>
</feature>
<dbReference type="PANTHER" id="PTHR34180:SF1">
    <property type="entry name" value="BETA-ALANYL-DOPAMINE_CARCININE HYDROLASE"/>
    <property type="match status" value="1"/>
</dbReference>
<evidence type="ECO:0000259" key="1">
    <source>
        <dbReference type="Pfam" id="PF03417"/>
    </source>
</evidence>
<dbReference type="Proteomes" id="UP000434052">
    <property type="component" value="Unassembled WGS sequence"/>
</dbReference>
<gene>
    <name evidence="2" type="ORF">DQK91_12855</name>
</gene>
<evidence type="ECO:0000313" key="2">
    <source>
        <dbReference type="EMBL" id="TVM33049.1"/>
    </source>
</evidence>
<dbReference type="NCBIfam" id="NF040521">
    <property type="entry name" value="C45_proenzyme"/>
    <property type="match status" value="1"/>
</dbReference>
<dbReference type="AlphaFoldDB" id="A0A6P1ZI96"/>
<dbReference type="PANTHER" id="PTHR34180">
    <property type="entry name" value="PEPTIDASE C45"/>
    <property type="match status" value="1"/>
</dbReference>
<dbReference type="EMBL" id="QMIF01000008">
    <property type="protein sequence ID" value="TVM33049.1"/>
    <property type="molecule type" value="Genomic_DNA"/>
</dbReference>